<dbReference type="Pfam" id="PF01066">
    <property type="entry name" value="CDP-OH_P_transf"/>
    <property type="match status" value="1"/>
</dbReference>
<dbReference type="InterPro" id="IPR004533">
    <property type="entry name" value="CDP-diaglyc--ser_O-PTrfase"/>
</dbReference>
<evidence type="ECO:0000256" key="15">
    <source>
        <dbReference type="RuleBase" id="RU003750"/>
    </source>
</evidence>
<evidence type="ECO:0000256" key="16">
    <source>
        <dbReference type="SAM" id="Phobius"/>
    </source>
</evidence>
<feature type="transmembrane region" description="Helical" evidence="16">
    <location>
        <begin position="184"/>
        <end position="202"/>
    </location>
</feature>
<keyword evidence="10" id="KW-0443">Lipid metabolism</keyword>
<evidence type="ECO:0000256" key="9">
    <source>
        <dbReference type="ARBA" id="ARBA00022989"/>
    </source>
</evidence>
<protein>
    <recommendedName>
        <fullName evidence="5">CDP-diacylglycerol--serine O-phosphatidyltransferase</fullName>
        <ecNumber evidence="4">2.7.8.8</ecNumber>
    </recommendedName>
    <alternativeName>
        <fullName evidence="14">Phosphatidylserine synthase</fullName>
    </alternativeName>
</protein>
<dbReference type="Proteomes" id="UP000523821">
    <property type="component" value="Unassembled WGS sequence"/>
</dbReference>
<comment type="catalytic activity">
    <reaction evidence="1">
        <text>a CDP-1,2-diacyl-sn-glycerol + L-serine = a 1,2-diacyl-sn-glycero-3-phospho-L-serine + CMP + H(+)</text>
        <dbReference type="Rhea" id="RHEA:16913"/>
        <dbReference type="ChEBI" id="CHEBI:15378"/>
        <dbReference type="ChEBI" id="CHEBI:33384"/>
        <dbReference type="ChEBI" id="CHEBI:57262"/>
        <dbReference type="ChEBI" id="CHEBI:58332"/>
        <dbReference type="ChEBI" id="CHEBI:60377"/>
        <dbReference type="EC" id="2.7.8.8"/>
    </reaction>
</comment>
<feature type="transmembrane region" description="Helical" evidence="16">
    <location>
        <begin position="93"/>
        <end position="112"/>
    </location>
</feature>
<keyword evidence="9 16" id="KW-1133">Transmembrane helix</keyword>
<dbReference type="InterPro" id="IPR000462">
    <property type="entry name" value="CDP-OH_P_trans"/>
</dbReference>
<evidence type="ECO:0000256" key="10">
    <source>
        <dbReference type="ARBA" id="ARBA00023098"/>
    </source>
</evidence>
<dbReference type="Gene3D" id="1.20.120.1760">
    <property type="match status" value="1"/>
</dbReference>
<dbReference type="PROSITE" id="PS00379">
    <property type="entry name" value="CDP_ALCOHOL_P_TRANSF"/>
    <property type="match status" value="1"/>
</dbReference>
<reference evidence="18 19" key="1">
    <citation type="submission" date="2020-08" db="EMBL/GenBank/DDBJ databases">
        <title>Genomic Encyclopedia of Type Strains, Phase IV (KMG-IV): sequencing the most valuable type-strain genomes for metagenomic binning, comparative biology and taxonomic classification.</title>
        <authorList>
            <person name="Goeker M."/>
        </authorList>
    </citation>
    <scope>NUCLEOTIDE SEQUENCE [LARGE SCALE GENOMIC DNA]</scope>
    <source>
        <strain evidence="18 19">DSM 16268</strain>
    </source>
</reference>
<comment type="subcellular location">
    <subcellularLocation>
        <location evidence="2">Endomembrane system</location>
        <topology evidence="2">Multi-pass membrane protein</topology>
    </subcellularLocation>
</comment>
<evidence type="ECO:0000259" key="17">
    <source>
        <dbReference type="Pfam" id="PF08009"/>
    </source>
</evidence>
<comment type="caution">
    <text evidence="18">The sequence shown here is derived from an EMBL/GenBank/DDBJ whole genome shotgun (WGS) entry which is preliminary data.</text>
</comment>
<keyword evidence="13" id="KW-1208">Phospholipid metabolism</keyword>
<keyword evidence="11 16" id="KW-0472">Membrane</keyword>
<evidence type="ECO:0000256" key="11">
    <source>
        <dbReference type="ARBA" id="ARBA00023136"/>
    </source>
</evidence>
<evidence type="ECO:0000256" key="5">
    <source>
        <dbReference type="ARBA" id="ARBA00017171"/>
    </source>
</evidence>
<proteinExistence type="inferred from homology"/>
<evidence type="ECO:0000256" key="3">
    <source>
        <dbReference type="ARBA" id="ARBA00010441"/>
    </source>
</evidence>
<evidence type="ECO:0000256" key="14">
    <source>
        <dbReference type="ARBA" id="ARBA00032361"/>
    </source>
</evidence>
<gene>
    <name evidence="18" type="ORF">GGQ63_003857</name>
</gene>
<dbReference type="GO" id="GO:0003882">
    <property type="term" value="F:CDP-diacylglycerol-serine O-phosphatidyltransferase activity"/>
    <property type="evidence" value="ECO:0007669"/>
    <property type="project" value="UniProtKB-EC"/>
</dbReference>
<dbReference type="Pfam" id="PF08009">
    <property type="entry name" value="CDP-OH_P_tran_2"/>
    <property type="match status" value="1"/>
</dbReference>
<evidence type="ECO:0000256" key="2">
    <source>
        <dbReference type="ARBA" id="ARBA00004127"/>
    </source>
</evidence>
<sequence>MEPLFPPFDPDEKPARHPRVKQLRQIPIRLILPNLVTLLALCAGLTALRMTIEGRFPLAITAIVIAAVLDGIDGRIARLLRSTSRFGAELDSLTDFVNFGVAPALLLFVWALDETRSLGWIAALVFAICAALRLARFNVALDNPDKPAWQANFFVGVPAPAGALIVLLPVYLEQIGVPHGPWTAPVVLVYTVAIGLLMVSRVPTFSGKKLGARVARELVLPLLLAAVVLTALLLSYPFEVLTGVALLYVAALPIGWRTARRLSAAHEAAVLARAGAREAAEGRD</sequence>
<evidence type="ECO:0000256" key="6">
    <source>
        <dbReference type="ARBA" id="ARBA00022516"/>
    </source>
</evidence>
<feature type="domain" description="CDP-alcohol phosphatidyltransferase C-terminal" evidence="17">
    <location>
        <begin position="217"/>
        <end position="253"/>
    </location>
</feature>
<evidence type="ECO:0000313" key="19">
    <source>
        <dbReference type="Proteomes" id="UP000523821"/>
    </source>
</evidence>
<feature type="transmembrane region" description="Helical" evidence="16">
    <location>
        <begin position="214"/>
        <end position="234"/>
    </location>
</feature>
<dbReference type="PANTHER" id="PTHR14269:SF61">
    <property type="entry name" value="CDP-DIACYLGLYCEROL--SERINE O-PHOSPHATIDYLTRANSFERASE"/>
    <property type="match status" value="1"/>
</dbReference>
<organism evidence="18 19">
    <name type="scientific">Prosthecomicrobium pneumaticum</name>
    <dbReference type="NCBI Taxonomy" id="81895"/>
    <lineage>
        <taxon>Bacteria</taxon>
        <taxon>Pseudomonadati</taxon>
        <taxon>Pseudomonadota</taxon>
        <taxon>Alphaproteobacteria</taxon>
        <taxon>Hyphomicrobiales</taxon>
        <taxon>Kaistiaceae</taxon>
        <taxon>Prosthecomicrobium</taxon>
    </lineage>
</organism>
<evidence type="ECO:0000256" key="4">
    <source>
        <dbReference type="ARBA" id="ARBA00013174"/>
    </source>
</evidence>
<dbReference type="RefSeq" id="WP_183858201.1">
    <property type="nucleotide sequence ID" value="NZ_JACHOO010000010.1"/>
</dbReference>
<evidence type="ECO:0000256" key="1">
    <source>
        <dbReference type="ARBA" id="ARBA00000287"/>
    </source>
</evidence>
<feature type="transmembrane region" description="Helical" evidence="16">
    <location>
        <begin position="118"/>
        <end position="139"/>
    </location>
</feature>
<dbReference type="GO" id="GO:0008654">
    <property type="term" value="P:phospholipid biosynthetic process"/>
    <property type="evidence" value="ECO:0007669"/>
    <property type="project" value="UniProtKB-KW"/>
</dbReference>
<accession>A0A7W9FQ10</accession>
<evidence type="ECO:0000256" key="13">
    <source>
        <dbReference type="ARBA" id="ARBA00023264"/>
    </source>
</evidence>
<feature type="transmembrane region" description="Helical" evidence="16">
    <location>
        <begin position="26"/>
        <end position="48"/>
    </location>
</feature>
<evidence type="ECO:0000256" key="8">
    <source>
        <dbReference type="ARBA" id="ARBA00022692"/>
    </source>
</evidence>
<dbReference type="InterPro" id="IPR043130">
    <property type="entry name" value="CDP-OH_PTrfase_TM_dom"/>
</dbReference>
<dbReference type="InterPro" id="IPR012616">
    <property type="entry name" value="CDP-OH_P_trans_C"/>
</dbReference>
<evidence type="ECO:0000313" key="18">
    <source>
        <dbReference type="EMBL" id="MBB5754765.1"/>
    </source>
</evidence>
<keyword evidence="7 15" id="KW-0808">Transferase</keyword>
<dbReference type="EMBL" id="JACHOO010000010">
    <property type="protein sequence ID" value="MBB5754765.1"/>
    <property type="molecule type" value="Genomic_DNA"/>
</dbReference>
<feature type="transmembrane region" description="Helical" evidence="16">
    <location>
        <begin position="151"/>
        <end position="172"/>
    </location>
</feature>
<dbReference type="GO" id="GO:0016020">
    <property type="term" value="C:membrane"/>
    <property type="evidence" value="ECO:0007669"/>
    <property type="project" value="InterPro"/>
</dbReference>
<keyword evidence="19" id="KW-1185">Reference proteome</keyword>
<dbReference type="InterPro" id="IPR050324">
    <property type="entry name" value="CDP-alcohol_PTase-I"/>
</dbReference>
<keyword evidence="8 16" id="KW-0812">Transmembrane</keyword>
<dbReference type="EC" id="2.7.8.8" evidence="4"/>
<feature type="transmembrane region" description="Helical" evidence="16">
    <location>
        <begin position="54"/>
        <end position="72"/>
    </location>
</feature>
<keyword evidence="6" id="KW-0444">Lipid biosynthesis</keyword>
<dbReference type="InterPro" id="IPR048254">
    <property type="entry name" value="CDP_ALCOHOL_P_TRANSF_CS"/>
</dbReference>
<dbReference type="PANTHER" id="PTHR14269">
    <property type="entry name" value="CDP-DIACYLGLYCEROL--GLYCEROL-3-PHOSPHATE 3-PHOSPHATIDYLTRANSFERASE-RELATED"/>
    <property type="match status" value="1"/>
</dbReference>
<evidence type="ECO:0000256" key="7">
    <source>
        <dbReference type="ARBA" id="ARBA00022679"/>
    </source>
</evidence>
<comment type="similarity">
    <text evidence="3 15">Belongs to the CDP-alcohol phosphatidyltransferase class-I family.</text>
</comment>
<dbReference type="NCBIfam" id="TIGR00473">
    <property type="entry name" value="pssA"/>
    <property type="match status" value="1"/>
</dbReference>
<dbReference type="AlphaFoldDB" id="A0A7W9FQ10"/>
<dbReference type="GO" id="GO:0012505">
    <property type="term" value="C:endomembrane system"/>
    <property type="evidence" value="ECO:0007669"/>
    <property type="project" value="UniProtKB-SubCell"/>
</dbReference>
<evidence type="ECO:0000256" key="12">
    <source>
        <dbReference type="ARBA" id="ARBA00023209"/>
    </source>
</evidence>
<name>A0A7W9FQ10_9HYPH</name>
<keyword evidence="12" id="KW-0594">Phospholipid biosynthesis</keyword>